<dbReference type="Pfam" id="PF07804">
    <property type="entry name" value="HipA_C"/>
    <property type="match status" value="1"/>
</dbReference>
<dbReference type="KEGG" id="sdf:ACG33_01200"/>
<keyword evidence="6" id="KW-1185">Reference proteome</keyword>
<evidence type="ECO:0000256" key="3">
    <source>
        <dbReference type="ARBA" id="ARBA00022777"/>
    </source>
</evidence>
<keyword evidence="2 5" id="KW-0808">Transferase</keyword>
<dbReference type="PANTHER" id="PTHR37419">
    <property type="entry name" value="SERINE/THREONINE-PROTEIN KINASE TOXIN HIPA"/>
    <property type="match status" value="1"/>
</dbReference>
<organism evidence="5 6">
    <name type="scientific">Steroidobacter denitrificans</name>
    <dbReference type="NCBI Taxonomy" id="465721"/>
    <lineage>
        <taxon>Bacteria</taxon>
        <taxon>Pseudomonadati</taxon>
        <taxon>Pseudomonadota</taxon>
        <taxon>Gammaproteobacteria</taxon>
        <taxon>Steroidobacterales</taxon>
        <taxon>Steroidobacteraceae</taxon>
        <taxon>Steroidobacter</taxon>
    </lineage>
</organism>
<dbReference type="GO" id="GO:0004674">
    <property type="term" value="F:protein serine/threonine kinase activity"/>
    <property type="evidence" value="ECO:0007669"/>
    <property type="project" value="UniProtKB-EC"/>
</dbReference>
<dbReference type="EMBL" id="CP011971">
    <property type="protein sequence ID" value="AMN45743.1"/>
    <property type="molecule type" value="Genomic_DNA"/>
</dbReference>
<dbReference type="RefSeq" id="WP_066918016.1">
    <property type="nucleotide sequence ID" value="NZ_CP011971.1"/>
</dbReference>
<protein>
    <submittedName>
        <fullName evidence="5">Serine/threonine-protein kinase HipA</fullName>
        <ecNumber evidence="5">2.7.11.1</ecNumber>
    </submittedName>
</protein>
<dbReference type="GO" id="GO:0005829">
    <property type="term" value="C:cytosol"/>
    <property type="evidence" value="ECO:0007669"/>
    <property type="project" value="TreeGrafter"/>
</dbReference>
<feature type="domain" description="HipA-like C-terminal" evidence="4">
    <location>
        <begin position="169"/>
        <end position="388"/>
    </location>
</feature>
<dbReference type="STRING" id="465721.ACG33_01200"/>
<name>A0A127F5P3_STEDE</name>
<evidence type="ECO:0000259" key="4">
    <source>
        <dbReference type="Pfam" id="PF07804"/>
    </source>
</evidence>
<accession>A0A127F5P3</accession>
<dbReference type="InterPro" id="IPR012893">
    <property type="entry name" value="HipA-like_C"/>
</dbReference>
<dbReference type="InterPro" id="IPR052028">
    <property type="entry name" value="HipA_Ser/Thr_kinase"/>
</dbReference>
<evidence type="ECO:0000256" key="1">
    <source>
        <dbReference type="ARBA" id="ARBA00010164"/>
    </source>
</evidence>
<dbReference type="Proteomes" id="UP000070250">
    <property type="component" value="Chromosome"/>
</dbReference>
<evidence type="ECO:0000313" key="6">
    <source>
        <dbReference type="Proteomes" id="UP000070250"/>
    </source>
</evidence>
<evidence type="ECO:0000256" key="2">
    <source>
        <dbReference type="ARBA" id="ARBA00022679"/>
    </source>
</evidence>
<dbReference type="OrthoDB" id="9805913at2"/>
<gene>
    <name evidence="5" type="ORF">ACG33_01200</name>
</gene>
<proteinExistence type="inferred from homology"/>
<sequence length="424" mass="48001">MAVQEEFCYVYVQLPGTFEWVPCASLKIREVGAGAFQGTFTYGKRYLERPNVIALDPYHLSLSAKPLYFTKLKGIPGALRDASPDAWGRRVIQARLARPEADITEMEYLLNGPDDGAGNLRFGLSVAPPGPARPFNRTHQLQELTKAAEQLEETGKLPHEILERLEPGTSMGGARPKVTVEDQQHIYLAKLPEKRDRHNMQRIEYATLELARAAGLRVCGARLETVGKAEALLLLRFDREWNSNAQAYARHGLVSGLTVLDAEDGYTGRERWSYRLLADELRRWSIKPDEDRRELFMRMVFNAMVTNNDDHPRNHALLRTFSGWRLSPAYDIVPVPLVSKERRDLALEAGRFGRVASLYNLLSDCGAFGLSTQDAQALIDNMLSVVKGWREFFVRHNVEARSIDMLEQAILPDCFYRTEPVEAL</sequence>
<dbReference type="EC" id="2.7.11.1" evidence="5"/>
<dbReference type="AlphaFoldDB" id="A0A127F5P3"/>
<keyword evidence="3 5" id="KW-0418">Kinase</keyword>
<evidence type="ECO:0000313" key="5">
    <source>
        <dbReference type="EMBL" id="AMN45743.1"/>
    </source>
</evidence>
<reference evidence="5 6" key="1">
    <citation type="submission" date="2015-06" db="EMBL/GenBank/DDBJ databases">
        <title>A Comprehensive Approach to Explore the Metabolic and Phylogenetic Diversity of Bacterial Steroid Degradation in the Environment: Testosterone as an Example.</title>
        <authorList>
            <person name="Yang F.-C."/>
            <person name="Chen Y.-L."/>
            <person name="Yu C.-P."/>
            <person name="Tang S.-L."/>
            <person name="Wang P.-H."/>
            <person name="Ismail W."/>
            <person name="Wang C.-H."/>
            <person name="Yang C.-Y."/>
            <person name="Chiang Y.-R."/>
        </authorList>
    </citation>
    <scope>NUCLEOTIDE SEQUENCE [LARGE SCALE GENOMIC DNA]</scope>
    <source>
        <strain evidence="5 6">DSM 18526</strain>
    </source>
</reference>
<dbReference type="PANTHER" id="PTHR37419:SF8">
    <property type="entry name" value="TOXIN YJJJ"/>
    <property type="match status" value="1"/>
</dbReference>
<dbReference type="PATRIC" id="fig|465721.4.peg.262"/>
<comment type="similarity">
    <text evidence="1">Belongs to the HipA Ser/Thr kinase family.</text>
</comment>